<keyword evidence="1" id="KW-0812">Transmembrane</keyword>
<reference evidence="4" key="1">
    <citation type="submission" date="2012-02" db="EMBL/GenBank/DDBJ databases">
        <title>Genome sequencing of Giardia lamblia Genotypes A2 and B isolates (DH and GS) and comparative analysis with the genomes of Genotypes A1 and E (WB and Pig).</title>
        <authorList>
            <person name="Adam R."/>
            <person name="Dahlstrom E."/>
            <person name="Martens C."/>
            <person name="Bruno D."/>
            <person name="Barbian K."/>
            <person name="Porcella S.F."/>
            <person name="Nash T."/>
        </authorList>
    </citation>
    <scope>NUCLEOTIDE SEQUENCE</scope>
    <source>
        <strain evidence="4">DH</strain>
    </source>
</reference>
<evidence type="ECO:0000313" key="3">
    <source>
        <dbReference type="EMBL" id="ESU37282.1"/>
    </source>
</evidence>
<dbReference type="Pfam" id="PF03302">
    <property type="entry name" value="VSP"/>
    <property type="match status" value="2"/>
</dbReference>
<sequence length="417" mass="43173">MLLIAFYFVLSTLAAECSEAHRTTCGNDKCERIGDTEICTECAANGNVPINGIYKTHGSEETVAAGCKNGSDSPPSDVKVCIKCVSANYFLFKGGCYKADEVPGNTICQAAGAAGICDACKDGYFKNPVKPLDNTKQSCIACNDTEGADYNIGVLNCAICMAPETSGTSGGDKKSATCKSCLEGYYGENPLTCTQCKDNNCAVCLGAGMGKCTKCKSSPGTGKEYLEITDIPGKSGECIEASKCTGTHFPATDSGSNKVCVLCSEVNNNGVADCNTCTSTPTGDSSNTVTVKCTECTTPETNKPNVAGTRCFTCSIDECSNCSENDVCEKCGSNKKVSPGRKSCMDSCPENSTDDNSVCVCNSGYSPDSNGTSCVAMSTNKSGLSTGAIAGISVAAVVVVAGLVGFLCWWFICRGKV</sequence>
<feature type="signal peptide" evidence="2">
    <location>
        <begin position="1"/>
        <end position="20"/>
    </location>
</feature>
<dbReference type="EMBL" id="AHGT01000030">
    <property type="protein sequence ID" value="ESU37282.1"/>
    <property type="molecule type" value="Genomic_DNA"/>
</dbReference>
<dbReference type="VEuPathDB" id="GiardiaDB:GL50803_00d14331"/>
<dbReference type="VEuPathDB" id="GiardiaDB:QR46_4789"/>
<protein>
    <submittedName>
        <fullName evidence="3">Variant-specific surface protein</fullName>
    </submittedName>
</protein>
<organism evidence="3 4">
    <name type="scientific">Giardia intestinalis</name>
    <name type="common">Giardia lamblia</name>
    <dbReference type="NCBI Taxonomy" id="5741"/>
    <lineage>
        <taxon>Eukaryota</taxon>
        <taxon>Metamonada</taxon>
        <taxon>Diplomonadida</taxon>
        <taxon>Hexamitidae</taxon>
        <taxon>Giardiinae</taxon>
        <taxon>Giardia</taxon>
    </lineage>
</organism>
<dbReference type="AlphaFoldDB" id="V6TG01"/>
<proteinExistence type="predicted"/>
<feature type="transmembrane region" description="Helical" evidence="1">
    <location>
        <begin position="388"/>
        <end position="412"/>
    </location>
</feature>
<evidence type="ECO:0000313" key="4">
    <source>
        <dbReference type="Proteomes" id="UP000018320"/>
    </source>
</evidence>
<gene>
    <name evidence="3" type="ORF">DHA2_154490</name>
</gene>
<dbReference type="PANTHER" id="PTHR23275:SF100">
    <property type="entry name" value="EGF-LIKE DOMAIN-CONTAINING PROTEIN"/>
    <property type="match status" value="1"/>
</dbReference>
<dbReference type="VEuPathDB" id="GiardiaDB:DHA2_154490"/>
<accession>V6TG01</accession>
<dbReference type="InterPro" id="IPR052798">
    <property type="entry name" value="Giardia_VSA"/>
</dbReference>
<dbReference type="InterPro" id="IPR005127">
    <property type="entry name" value="Giardia_VSP"/>
</dbReference>
<keyword evidence="2" id="KW-0732">Signal</keyword>
<name>V6TG01_GIAIN</name>
<evidence type="ECO:0000256" key="1">
    <source>
        <dbReference type="SAM" id="Phobius"/>
    </source>
</evidence>
<dbReference type="Proteomes" id="UP000018320">
    <property type="component" value="Unassembled WGS sequence"/>
</dbReference>
<evidence type="ECO:0000256" key="2">
    <source>
        <dbReference type="SAM" id="SignalP"/>
    </source>
</evidence>
<feature type="chain" id="PRO_5004751770" evidence="2">
    <location>
        <begin position="21"/>
        <end position="417"/>
    </location>
</feature>
<comment type="caution">
    <text evidence="3">The sequence shown here is derived from an EMBL/GenBank/DDBJ whole genome shotgun (WGS) entry which is preliminary data.</text>
</comment>
<dbReference type="PANTHER" id="PTHR23275">
    <property type="entry name" value="CABRIOLET.-RELATED"/>
    <property type="match status" value="1"/>
</dbReference>
<keyword evidence="1" id="KW-1133">Transmembrane helix</keyword>
<reference evidence="3 4" key="2">
    <citation type="journal article" date="2013" name="Genome Biol. Evol.">
        <title>Genome sequencing of Giardia lamblia genotypes A2 and B isolates (DH and GS) and comparative analysis with the genomes of genotypes A1 and E (WB and Pig).</title>
        <authorList>
            <person name="Adam R.D."/>
            <person name="Dahlstrom E.W."/>
            <person name="Martens C.A."/>
            <person name="Bruno D.P."/>
            <person name="Barbian K.D."/>
            <person name="Ricklefs S.M."/>
            <person name="Hernandez M.M."/>
            <person name="Narla N.P."/>
            <person name="Patel R.B."/>
            <person name="Porcella S.F."/>
            <person name="Nash T.E."/>
        </authorList>
    </citation>
    <scope>NUCLEOTIDE SEQUENCE [LARGE SCALE GENOMIC DNA]</scope>
    <source>
        <strain evidence="3 4">DH</strain>
    </source>
</reference>
<keyword evidence="1" id="KW-0472">Membrane</keyword>